<dbReference type="RefSeq" id="WP_193443807.1">
    <property type="nucleotide sequence ID" value="NZ_BSOQ01000002.1"/>
</dbReference>
<dbReference type="Proteomes" id="UP001322785">
    <property type="component" value="Plasmid pRinCIP108029b"/>
</dbReference>
<gene>
    <name evidence="1" type="ORF">U5G49_005253</name>
</gene>
<accession>A0ABZ1DUK8</accession>
<keyword evidence="2" id="KW-1185">Reference proteome</keyword>
<protein>
    <submittedName>
        <fullName evidence="1">Uncharacterized protein</fullName>
    </submittedName>
</protein>
<geneLocation type="plasmid" evidence="1 2">
    <name>pRinCIP108029b</name>
</geneLocation>
<keyword evidence="1" id="KW-0614">Plasmid</keyword>
<sequence length="53" mass="6057">MTSWRVPPIRPDRLIDSQIGLTLDLIKLAYRSRAKTCSDRKKAIQFIADQNVG</sequence>
<proteinExistence type="predicted"/>
<evidence type="ECO:0000313" key="1">
    <source>
        <dbReference type="EMBL" id="WRW39896.1"/>
    </source>
</evidence>
<name>A0ABZ1DUK8_9HYPH</name>
<reference evidence="1 2" key="1">
    <citation type="submission" date="2023-12" db="EMBL/GenBank/DDBJ databases">
        <authorList>
            <person name="Menendez E."/>
            <person name="Kaur S."/>
            <person name="Flores-Felix J.D."/>
            <person name="diCenzo G.C."/>
            <person name="Peix A."/>
            <person name="Velazquez E."/>
        </authorList>
    </citation>
    <scope>NUCLEOTIDE SEQUENCE [LARGE SCALE GENOMIC DNA]</scope>
    <source>
        <strain evidence="1 2">CIP 108029</strain>
        <plasmid evidence="1 2">pRinCIP108029b</plasmid>
    </source>
</reference>
<dbReference type="EMBL" id="CP140636">
    <property type="protein sequence ID" value="WRW39896.1"/>
    <property type="molecule type" value="Genomic_DNA"/>
</dbReference>
<organism evidence="1 2">
    <name type="scientific">Rhizobium indigoferae</name>
    <dbReference type="NCBI Taxonomy" id="158891"/>
    <lineage>
        <taxon>Bacteria</taxon>
        <taxon>Pseudomonadati</taxon>
        <taxon>Pseudomonadota</taxon>
        <taxon>Alphaproteobacteria</taxon>
        <taxon>Hyphomicrobiales</taxon>
        <taxon>Rhizobiaceae</taxon>
        <taxon>Rhizobium/Agrobacterium group</taxon>
        <taxon>Rhizobium</taxon>
    </lineage>
</organism>
<evidence type="ECO:0000313" key="2">
    <source>
        <dbReference type="Proteomes" id="UP001322785"/>
    </source>
</evidence>